<dbReference type="AlphaFoldDB" id="A0A3G2JKW3"/>
<gene>
    <name evidence="3" type="ORF">D9753_34010</name>
</gene>
<accession>A0A3G2JKW3</accession>
<keyword evidence="2" id="KW-0472">Membrane</keyword>
<feature type="transmembrane region" description="Helical" evidence="2">
    <location>
        <begin position="99"/>
        <end position="123"/>
    </location>
</feature>
<dbReference type="EMBL" id="CP033073">
    <property type="protein sequence ID" value="AYN43070.1"/>
    <property type="molecule type" value="Genomic_DNA"/>
</dbReference>
<keyword evidence="4" id="KW-1185">Reference proteome</keyword>
<keyword evidence="2" id="KW-1133">Transmembrane helix</keyword>
<feature type="transmembrane region" description="Helical" evidence="2">
    <location>
        <begin position="28"/>
        <end position="47"/>
    </location>
</feature>
<evidence type="ECO:0000313" key="4">
    <source>
        <dbReference type="Proteomes" id="UP000268329"/>
    </source>
</evidence>
<evidence type="ECO:0000256" key="2">
    <source>
        <dbReference type="SAM" id="Phobius"/>
    </source>
</evidence>
<reference evidence="3 4" key="1">
    <citation type="submission" date="2018-10" db="EMBL/GenBank/DDBJ databases">
        <title>The genome of Streptomyces dangxiongensis Z022.</title>
        <authorList>
            <person name="Zhang B."/>
        </authorList>
    </citation>
    <scope>NUCLEOTIDE SEQUENCE [LARGE SCALE GENOMIC DNA]</scope>
    <source>
        <strain evidence="3 4">Z022</strain>
    </source>
</reference>
<dbReference type="KEGG" id="sdd:D9753_34010"/>
<feature type="compositionally biased region" description="Pro residues" evidence="1">
    <location>
        <begin position="154"/>
        <end position="164"/>
    </location>
</feature>
<name>A0A3G2JKW3_9ACTN</name>
<evidence type="ECO:0000313" key="3">
    <source>
        <dbReference type="EMBL" id="AYN43070.1"/>
    </source>
</evidence>
<evidence type="ECO:0000256" key="1">
    <source>
        <dbReference type="SAM" id="MobiDB-lite"/>
    </source>
</evidence>
<dbReference type="Proteomes" id="UP000268329">
    <property type="component" value="Chromosome"/>
</dbReference>
<keyword evidence="2" id="KW-0812">Transmembrane</keyword>
<feature type="compositionally biased region" description="Low complexity" evidence="1">
    <location>
        <begin position="138"/>
        <end position="148"/>
    </location>
</feature>
<protein>
    <submittedName>
        <fullName evidence="3">Uncharacterized protein</fullName>
    </submittedName>
</protein>
<dbReference type="OrthoDB" id="4226051at2"/>
<feature type="region of interest" description="Disordered" evidence="1">
    <location>
        <begin position="138"/>
        <end position="172"/>
    </location>
</feature>
<feature type="transmembrane region" description="Helical" evidence="2">
    <location>
        <begin position="54"/>
        <end position="71"/>
    </location>
</feature>
<proteinExistence type="predicted"/>
<organism evidence="3 4">
    <name type="scientific">Streptomyces dangxiongensis</name>
    <dbReference type="NCBI Taxonomy" id="1442032"/>
    <lineage>
        <taxon>Bacteria</taxon>
        <taxon>Bacillati</taxon>
        <taxon>Actinomycetota</taxon>
        <taxon>Actinomycetes</taxon>
        <taxon>Kitasatosporales</taxon>
        <taxon>Streptomycetaceae</taxon>
        <taxon>Streptomyces</taxon>
    </lineage>
</organism>
<sequence>MLFLPWLTTSAGDSENAFGVDLPTAGPALIVAMAFATVVLLALALAVATGGRRYLEAALVPSSVLLAVYVLKAADVSDLADLYSRLAASFTGASIGTGVGLWLGLAFAALTLLFVLAAVLLGWGTGDTLTYPAFGTARRPGNAAPPAGDTTFYPPRPDSPPGAAPEPHDRGE</sequence>